<comment type="caution">
    <text evidence="4">The sequence shown here is derived from an EMBL/GenBank/DDBJ whole genome shotgun (WGS) entry which is preliminary data.</text>
</comment>
<dbReference type="PANTHER" id="PTHR46888">
    <property type="entry name" value="ZINC KNUCKLE DOMAINCONTAINING PROTEIN-RELATED"/>
    <property type="match status" value="1"/>
</dbReference>
<dbReference type="GO" id="GO:0008270">
    <property type="term" value="F:zinc ion binding"/>
    <property type="evidence" value="ECO:0007669"/>
    <property type="project" value="UniProtKB-KW"/>
</dbReference>
<accession>A0A816YPP3</accession>
<dbReference type="Gene3D" id="4.10.60.10">
    <property type="entry name" value="Zinc finger, CCHC-type"/>
    <property type="match status" value="1"/>
</dbReference>
<proteinExistence type="predicted"/>
<dbReference type="PANTHER" id="PTHR46888:SF1">
    <property type="entry name" value="RIBONUCLEASE H"/>
    <property type="match status" value="1"/>
</dbReference>
<dbReference type="GO" id="GO:0003676">
    <property type="term" value="F:nucleic acid binding"/>
    <property type="evidence" value="ECO:0007669"/>
    <property type="project" value="InterPro"/>
</dbReference>
<name>A0A816YPP3_9BILA</name>
<reference evidence="4" key="1">
    <citation type="submission" date="2021-02" db="EMBL/GenBank/DDBJ databases">
        <authorList>
            <person name="Nowell W R."/>
        </authorList>
    </citation>
    <scope>NUCLEOTIDE SEQUENCE</scope>
</reference>
<evidence type="ECO:0000256" key="2">
    <source>
        <dbReference type="SAM" id="MobiDB-lite"/>
    </source>
</evidence>
<dbReference type="InterPro" id="IPR036875">
    <property type="entry name" value="Znf_CCHC_sf"/>
</dbReference>
<dbReference type="SUPFAM" id="SSF57756">
    <property type="entry name" value="Retrovirus zinc finger-like domains"/>
    <property type="match status" value="1"/>
</dbReference>
<evidence type="ECO:0000313" key="4">
    <source>
        <dbReference type="EMBL" id="CAF2163496.1"/>
    </source>
</evidence>
<keyword evidence="1" id="KW-0862">Zinc</keyword>
<dbReference type="EMBL" id="CAJNRG010015256">
    <property type="protein sequence ID" value="CAF2163496.1"/>
    <property type="molecule type" value="Genomic_DNA"/>
</dbReference>
<evidence type="ECO:0000313" key="5">
    <source>
        <dbReference type="Proteomes" id="UP000663887"/>
    </source>
</evidence>
<feature type="region of interest" description="Disordered" evidence="2">
    <location>
        <begin position="268"/>
        <end position="310"/>
    </location>
</feature>
<dbReference type="Pfam" id="PF00098">
    <property type="entry name" value="zf-CCHC"/>
    <property type="match status" value="1"/>
</dbReference>
<organism evidence="4 5">
    <name type="scientific">Rotaria magnacalcarata</name>
    <dbReference type="NCBI Taxonomy" id="392030"/>
    <lineage>
        <taxon>Eukaryota</taxon>
        <taxon>Metazoa</taxon>
        <taxon>Spiralia</taxon>
        <taxon>Gnathifera</taxon>
        <taxon>Rotifera</taxon>
        <taxon>Eurotatoria</taxon>
        <taxon>Bdelloidea</taxon>
        <taxon>Philodinida</taxon>
        <taxon>Philodinidae</taxon>
        <taxon>Rotaria</taxon>
    </lineage>
</organism>
<keyword evidence="1" id="KW-0479">Metal-binding</keyword>
<evidence type="ECO:0000259" key="3">
    <source>
        <dbReference type="PROSITE" id="PS50158"/>
    </source>
</evidence>
<dbReference type="InterPro" id="IPR001878">
    <property type="entry name" value="Znf_CCHC"/>
</dbReference>
<dbReference type="AlphaFoldDB" id="A0A816YPP3"/>
<dbReference type="Proteomes" id="UP000663887">
    <property type="component" value="Unassembled WGS sequence"/>
</dbReference>
<evidence type="ECO:0000256" key="1">
    <source>
        <dbReference type="PROSITE-ProRule" id="PRU00047"/>
    </source>
</evidence>
<dbReference type="PROSITE" id="PS50158">
    <property type="entry name" value="ZF_CCHC"/>
    <property type="match status" value="1"/>
</dbReference>
<feature type="non-terminal residue" evidence="4">
    <location>
        <position position="392"/>
    </location>
</feature>
<protein>
    <recommendedName>
        <fullName evidence="3">CCHC-type domain-containing protein</fullName>
    </recommendedName>
</protein>
<keyword evidence="1" id="KW-0863">Zinc-finger</keyword>
<dbReference type="SMART" id="SM00343">
    <property type="entry name" value="ZnF_C2HC"/>
    <property type="match status" value="2"/>
</dbReference>
<feature type="domain" description="CCHC-type" evidence="3">
    <location>
        <begin position="314"/>
        <end position="331"/>
    </location>
</feature>
<feature type="compositionally biased region" description="Low complexity" evidence="2">
    <location>
        <begin position="279"/>
        <end position="310"/>
    </location>
</feature>
<sequence length="392" mass="43598">MEDTDLKKMFQALTDAMTQISAVNVKQEAQIAMLSLGKNKFKVPEPEPFDLDGGVSLDEFFLSFEDYCADLYGDNKKDAWSPVLKKFLEGEVKDAYIGLKGGNLKWEFLKTTLKTQFADTIQRTNNYKRIFSALAKKDNESILAFSIRITKVSKQAHPTYRFEELEDLTKGKFLETLPADISEKMSIALVNTDLTTAKYSGLVSMAERFEALAPKTNIVEVTNTTKTVVLGAAEPALNVQAVTSLRPNGGAIPKLVCSHCNKPNHSQDRCWTLNPQLKPNNNRGNNYNNNSRGNPRGGYNNNRGASNNNPNSNRKCYTCNDYGHLANACPSRQQNVNIPPPNFQNRAQNAAVFNTNRQCNICGVSGVNFHAWQQCPKVQQEIANQSNTAVIT</sequence>
<gene>
    <name evidence="4" type="ORF">XDN619_LOCUS30693</name>
</gene>